<protein>
    <submittedName>
        <fullName evidence="1">Uncharacterized protein</fullName>
    </submittedName>
</protein>
<keyword evidence="2" id="KW-1185">Reference proteome</keyword>
<evidence type="ECO:0000313" key="1">
    <source>
        <dbReference type="EMBL" id="KAE8413090.1"/>
    </source>
</evidence>
<reference evidence="1 2" key="1">
    <citation type="submission" date="2019-04" db="EMBL/GenBank/DDBJ databases">
        <authorList>
            <consortium name="DOE Joint Genome Institute"/>
            <person name="Mondo S."/>
            <person name="Kjaerbolling I."/>
            <person name="Vesth T."/>
            <person name="Frisvad J.C."/>
            <person name="Nybo J.L."/>
            <person name="Theobald S."/>
            <person name="Kildgaard S."/>
            <person name="Isbrandt T."/>
            <person name="Kuo A."/>
            <person name="Sato A."/>
            <person name="Lyhne E.K."/>
            <person name="Kogle M.E."/>
            <person name="Wiebenga A."/>
            <person name="Kun R.S."/>
            <person name="Lubbers R.J."/>
            <person name="Makela M.R."/>
            <person name="Barry K."/>
            <person name="Chovatia M."/>
            <person name="Clum A."/>
            <person name="Daum C."/>
            <person name="Haridas S."/>
            <person name="He G."/>
            <person name="LaButti K."/>
            <person name="Lipzen A."/>
            <person name="Riley R."/>
            <person name="Salamov A."/>
            <person name="Simmons B.A."/>
            <person name="Magnuson J.K."/>
            <person name="Henrissat B."/>
            <person name="Mortensen U.H."/>
            <person name="Larsen T.O."/>
            <person name="Devries R.P."/>
            <person name="Grigoriev I.V."/>
            <person name="Machida M."/>
            <person name="Baker S.E."/>
            <person name="Andersen M.R."/>
            <person name="Cantor M.N."/>
            <person name="Hua S.X."/>
        </authorList>
    </citation>
    <scope>NUCLEOTIDE SEQUENCE [LARGE SCALE GENOMIC DNA]</scope>
    <source>
        <strain evidence="1 2">CBS 117616</strain>
    </source>
</reference>
<sequence>MSRRTNWTNMRRESDICTNSMKFFRFSRTPLVDRFFLPNFRPTRPTSSHILIPTYPDSLSMSIAAATSGYRRFVRIVCTKVANVEHSFL</sequence>
<gene>
    <name evidence="1" type="ORF">BDV36DRAFT_269486</name>
</gene>
<organism evidence="1 2">
    <name type="scientific">Aspergillus pseudocaelatus</name>
    <dbReference type="NCBI Taxonomy" id="1825620"/>
    <lineage>
        <taxon>Eukaryota</taxon>
        <taxon>Fungi</taxon>
        <taxon>Dikarya</taxon>
        <taxon>Ascomycota</taxon>
        <taxon>Pezizomycotina</taxon>
        <taxon>Eurotiomycetes</taxon>
        <taxon>Eurotiomycetidae</taxon>
        <taxon>Eurotiales</taxon>
        <taxon>Aspergillaceae</taxon>
        <taxon>Aspergillus</taxon>
        <taxon>Aspergillus subgen. Circumdati</taxon>
    </lineage>
</organism>
<name>A0ABQ6W7V2_9EURO</name>
<accession>A0ABQ6W7V2</accession>
<dbReference type="Proteomes" id="UP000325395">
    <property type="component" value="Unassembled WGS sequence"/>
</dbReference>
<dbReference type="EMBL" id="ML735815">
    <property type="protein sequence ID" value="KAE8413090.1"/>
    <property type="molecule type" value="Genomic_DNA"/>
</dbReference>
<proteinExistence type="predicted"/>
<evidence type="ECO:0000313" key="2">
    <source>
        <dbReference type="Proteomes" id="UP000325395"/>
    </source>
</evidence>